<organism evidence="2 3">
    <name type="scientific">Trichobilharzia regenti</name>
    <name type="common">Nasal bird schistosome</name>
    <dbReference type="NCBI Taxonomy" id="157069"/>
    <lineage>
        <taxon>Eukaryota</taxon>
        <taxon>Metazoa</taxon>
        <taxon>Spiralia</taxon>
        <taxon>Lophotrochozoa</taxon>
        <taxon>Platyhelminthes</taxon>
        <taxon>Trematoda</taxon>
        <taxon>Digenea</taxon>
        <taxon>Strigeidida</taxon>
        <taxon>Schistosomatoidea</taxon>
        <taxon>Schistosomatidae</taxon>
        <taxon>Trichobilharzia</taxon>
    </lineage>
</organism>
<reference evidence="3" key="2">
    <citation type="submission" date="2023-11" db="UniProtKB">
        <authorList>
            <consortium name="WormBaseParasite"/>
        </authorList>
    </citation>
    <scope>IDENTIFICATION</scope>
</reference>
<accession>A0AA85JFK0</accession>
<evidence type="ECO:0000256" key="1">
    <source>
        <dbReference type="SAM" id="Coils"/>
    </source>
</evidence>
<protein>
    <submittedName>
        <fullName evidence="3">Uncharacterized protein</fullName>
    </submittedName>
</protein>
<reference evidence="2" key="1">
    <citation type="submission" date="2022-06" db="EMBL/GenBank/DDBJ databases">
        <authorList>
            <person name="Berger JAMES D."/>
            <person name="Berger JAMES D."/>
        </authorList>
    </citation>
    <scope>NUCLEOTIDE SEQUENCE [LARGE SCALE GENOMIC DNA]</scope>
</reference>
<feature type="coiled-coil region" evidence="1">
    <location>
        <begin position="169"/>
        <end position="196"/>
    </location>
</feature>
<dbReference type="AlphaFoldDB" id="A0AA85JFK0"/>
<evidence type="ECO:0000313" key="3">
    <source>
        <dbReference type="WBParaSite" id="TREG1_28470.1"/>
    </source>
</evidence>
<proteinExistence type="predicted"/>
<sequence>MERIVEYSENLSTDTDSYARIDEEASQRNELENFNTLILPISTSNTFQYDPELEALHEKVIILRKELSSVVCQSEYSEAVRANAELHASLMKVQLMRQFKWHISLLLTISAALHDQENTNLLQDSRVNNSGEGVNPLTDSSFQAGRIQNDIEKLAHEIIAALRDKNVQLKNLSIEKTILQNLYNELLQRHECLKKQHEGTLTVIEAQKERLSALDSLNKDLTEGNRNVCTKLLITENLLNRLKVQNYSISQEIKTSIENYMSTILTRHMDQIRLNFFQTNQRIDAQLHRLFALKQYLNENKSKLKIGLYNNTNGRKHTFCQTDPELIQPTSMNPKRNQFTQKHHHHHHQMCTWPFSKKKLRAVEDQKSIMHKLHSIIKMLKQINSMNTNSIDKDNSMHKSIDKAFNIQQNIDTLEQTEQLLNMINSHSNRFMSTGNKSIIYDNQKVLPSSSLNKCIGKKFYNLKVSKKYCSIVLL</sequence>
<dbReference type="Proteomes" id="UP000050795">
    <property type="component" value="Unassembled WGS sequence"/>
</dbReference>
<dbReference type="WBParaSite" id="TREG1_28470.1">
    <property type="protein sequence ID" value="TREG1_28470.1"/>
    <property type="gene ID" value="TREG1_28470"/>
</dbReference>
<name>A0AA85JFK0_TRIRE</name>
<keyword evidence="1" id="KW-0175">Coiled coil</keyword>
<keyword evidence="2" id="KW-1185">Reference proteome</keyword>
<evidence type="ECO:0000313" key="2">
    <source>
        <dbReference type="Proteomes" id="UP000050795"/>
    </source>
</evidence>